<evidence type="ECO:0000313" key="3">
    <source>
        <dbReference type="EMBL" id="PYI37766.1"/>
    </source>
</evidence>
<dbReference type="Pfam" id="PF00496">
    <property type="entry name" value="SBP_bac_5"/>
    <property type="match status" value="1"/>
</dbReference>
<name>A0A2V5JK36_9MICC</name>
<dbReference type="PANTHER" id="PTHR30290:SF65">
    <property type="entry name" value="MONOACYL PHOSPHATIDYLINOSITOL TETRAMANNOSIDE-BINDING PROTEIN LPQW-RELATED"/>
    <property type="match status" value="1"/>
</dbReference>
<proteinExistence type="predicted"/>
<evidence type="ECO:0000259" key="2">
    <source>
        <dbReference type="Pfam" id="PF00496"/>
    </source>
</evidence>
<dbReference type="SUPFAM" id="SSF53850">
    <property type="entry name" value="Periplasmic binding protein-like II"/>
    <property type="match status" value="1"/>
</dbReference>
<dbReference type="RefSeq" id="WP_110485945.1">
    <property type="nucleotide sequence ID" value="NZ_QJVC01000017.1"/>
</dbReference>
<dbReference type="AlphaFoldDB" id="A0A2V5JK36"/>
<dbReference type="GO" id="GO:1904680">
    <property type="term" value="F:peptide transmembrane transporter activity"/>
    <property type="evidence" value="ECO:0007669"/>
    <property type="project" value="TreeGrafter"/>
</dbReference>
<dbReference type="Gene3D" id="3.10.105.10">
    <property type="entry name" value="Dipeptide-binding Protein, Domain 3"/>
    <property type="match status" value="1"/>
</dbReference>
<dbReference type="GO" id="GO:0042597">
    <property type="term" value="C:periplasmic space"/>
    <property type="evidence" value="ECO:0007669"/>
    <property type="project" value="UniProtKB-ARBA"/>
</dbReference>
<feature type="signal peptide" evidence="1">
    <location>
        <begin position="1"/>
        <end position="24"/>
    </location>
</feature>
<dbReference type="InterPro" id="IPR039424">
    <property type="entry name" value="SBP_5"/>
</dbReference>
<reference evidence="3 4" key="1">
    <citation type="submission" date="2018-05" db="EMBL/GenBank/DDBJ databases">
        <title>Genetic diversity of glacier-inhabiting Cryobacterium bacteria in China and description of Cryobacterium mengkeensis sp. nov. and Arthrobacter glacialis sp. nov.</title>
        <authorList>
            <person name="Liu Q."/>
            <person name="Xin Y.-H."/>
        </authorList>
    </citation>
    <scope>NUCLEOTIDE SEQUENCE [LARGE SCALE GENOMIC DNA]</scope>
    <source>
        <strain evidence="3 4">B7</strain>
    </source>
</reference>
<dbReference type="OrthoDB" id="7888869at2"/>
<dbReference type="InterPro" id="IPR000914">
    <property type="entry name" value="SBP_5_dom"/>
</dbReference>
<comment type="caution">
    <text evidence="3">The sequence shown here is derived from an EMBL/GenBank/DDBJ whole genome shotgun (WGS) entry which is preliminary data.</text>
</comment>
<dbReference type="PROSITE" id="PS51257">
    <property type="entry name" value="PROKAR_LIPOPROTEIN"/>
    <property type="match status" value="1"/>
</dbReference>
<feature type="domain" description="Solute-binding protein family 5" evidence="2">
    <location>
        <begin position="99"/>
        <end position="518"/>
    </location>
</feature>
<evidence type="ECO:0000313" key="4">
    <source>
        <dbReference type="Proteomes" id="UP000247980"/>
    </source>
</evidence>
<dbReference type="PANTHER" id="PTHR30290">
    <property type="entry name" value="PERIPLASMIC BINDING COMPONENT OF ABC TRANSPORTER"/>
    <property type="match status" value="1"/>
</dbReference>
<dbReference type="GO" id="GO:0043190">
    <property type="term" value="C:ATP-binding cassette (ABC) transporter complex"/>
    <property type="evidence" value="ECO:0007669"/>
    <property type="project" value="InterPro"/>
</dbReference>
<keyword evidence="4" id="KW-1185">Reference proteome</keyword>
<keyword evidence="1" id="KW-0732">Signal</keyword>
<evidence type="ECO:0000256" key="1">
    <source>
        <dbReference type="SAM" id="SignalP"/>
    </source>
</evidence>
<feature type="chain" id="PRO_5038398780" evidence="1">
    <location>
        <begin position="25"/>
        <end position="604"/>
    </location>
</feature>
<dbReference type="Proteomes" id="UP000247980">
    <property type="component" value="Unassembled WGS sequence"/>
</dbReference>
<protein>
    <submittedName>
        <fullName evidence="3">ABC transporter substrate-binding protein</fullName>
    </submittedName>
</protein>
<dbReference type="PIRSF" id="PIRSF002741">
    <property type="entry name" value="MppA"/>
    <property type="match status" value="1"/>
</dbReference>
<dbReference type="EMBL" id="QJVC01000017">
    <property type="protein sequence ID" value="PYI37766.1"/>
    <property type="molecule type" value="Genomic_DNA"/>
</dbReference>
<gene>
    <name evidence="3" type="ORF">CVS30_13990</name>
</gene>
<accession>A0A2V5JK36</accession>
<dbReference type="Gene3D" id="3.40.190.10">
    <property type="entry name" value="Periplasmic binding protein-like II"/>
    <property type="match status" value="1"/>
</dbReference>
<dbReference type="GO" id="GO:0015833">
    <property type="term" value="P:peptide transport"/>
    <property type="evidence" value="ECO:0007669"/>
    <property type="project" value="TreeGrafter"/>
</dbReference>
<sequence>MRLGGISKVVAAAAALALSLAACTSTPPAPVETTPTPTAFDGGNLTVLEGTPFTSFNPTSVTGTSVTNARIASATHSGFNSVDQSLNIVKNESFGKYEKVKDDPLTIKYTINSGVQWSDGAPVTADDLLLEWAAASGYFNDATLDANFAVKTGTAYFHTAGDHSGLAHTKLPVVSDDRTSLTLTYTTAFSDWETALGSTVSVPAHIVAVRAGLKDAKALTELLGSVDKGDPAKPVAVNPTLRKVADFWNTGFDSTGMPDPTLALSNGPYLVKDIAADKELVLTRNLDYTWGQKPTLDTVTVHYESDPEQQIAALAATTADIISPTVTADHLSKLSALETDGVALQQGQGLGFDQLVLNFKGVLANPELRTAFLHTVPRDDIVQQVAKPLDPNATVLNSFVFRPSQVPYKESTQSNRIASYTAPVVDSTASPAPNKAKELLDGAKPTVRILYNRSDPDRVLEYSLVAAAAAEAGFVVTDAGKDADSWLSALKDGAFDVALYGWTSNPTGSVQVPQIFRTGGISNLNNFSNTVVDQLTEQLATEPDTAKQNALKMQIDQLVVEAGYGLPLFQRTVLSASGSHATGVEYSPLAIGPWQSIASWAFVK</sequence>
<dbReference type="InterPro" id="IPR030678">
    <property type="entry name" value="Peptide/Ni-bd"/>
</dbReference>
<organism evidence="3 4">
    <name type="scientific">Arthrobacter psychrolactophilus</name>
    <dbReference type="NCBI Taxonomy" id="92442"/>
    <lineage>
        <taxon>Bacteria</taxon>
        <taxon>Bacillati</taxon>
        <taxon>Actinomycetota</taxon>
        <taxon>Actinomycetes</taxon>
        <taxon>Micrococcales</taxon>
        <taxon>Micrococcaceae</taxon>
        <taxon>Arthrobacter</taxon>
    </lineage>
</organism>